<proteinExistence type="predicted"/>
<dbReference type="Proteomes" id="UP000826212">
    <property type="component" value="Chromosome"/>
</dbReference>
<reference evidence="1" key="1">
    <citation type="submission" date="2021-08" db="EMBL/GenBank/DDBJ databases">
        <title>Novel anaerobic bacterium isolated from sea squirt in East Sea, Republic of Korea.</title>
        <authorList>
            <person name="Nguyen T.H."/>
            <person name="Li Z."/>
            <person name="Lee Y.-J."/>
            <person name="Ko J."/>
            <person name="Kim S.-G."/>
        </authorList>
    </citation>
    <scope>NUCLEOTIDE SEQUENCE</scope>
    <source>
        <strain evidence="1">KCTC 25031</strain>
    </source>
</reference>
<evidence type="ECO:0000313" key="1">
    <source>
        <dbReference type="EMBL" id="QZE12961.1"/>
    </source>
</evidence>
<name>A0AC61NHZ7_9BACT</name>
<sequence>MSDKLNVVIIDNSTIIRDGIEALLNRSFFPLTTHKLSNFPISLDKYIKLKVDLILINGDILWEYTGETKSLFEKLKSKNTPVVGYNIQKKLQKKLFSSHFYLDQSEEEIIESIKSLIYKTQKIVEEDSSNLSTREIEVIRQIIDGNSNKEIAENLFISTHTVITHRKNITQKLGIKSISGLTIYAILHGLVEIDEYKKP</sequence>
<keyword evidence="2" id="KW-1185">Reference proteome</keyword>
<gene>
    <name evidence="1" type="ORF">K4L44_10210</name>
</gene>
<dbReference type="EMBL" id="CP081303">
    <property type="protein sequence ID" value="QZE12961.1"/>
    <property type="molecule type" value="Genomic_DNA"/>
</dbReference>
<evidence type="ECO:0000313" key="2">
    <source>
        <dbReference type="Proteomes" id="UP000826212"/>
    </source>
</evidence>
<accession>A0AC61NHZ7</accession>
<protein>
    <submittedName>
        <fullName evidence="1">LuxR C-terminal-related transcriptional regulator</fullName>
    </submittedName>
</protein>
<organism evidence="1 2">
    <name type="scientific">Halosquirtibacter laminarini</name>
    <dbReference type="NCBI Taxonomy" id="3374600"/>
    <lineage>
        <taxon>Bacteria</taxon>
        <taxon>Pseudomonadati</taxon>
        <taxon>Bacteroidota</taxon>
        <taxon>Bacteroidia</taxon>
        <taxon>Marinilabiliales</taxon>
        <taxon>Prolixibacteraceae</taxon>
        <taxon>Halosquirtibacter</taxon>
    </lineage>
</organism>